<dbReference type="EMBL" id="JAPHNL010000276">
    <property type="protein sequence ID" value="MCX3062575.1"/>
    <property type="molecule type" value="Genomic_DNA"/>
</dbReference>
<accession>A0ABT3U2T7</accession>
<evidence type="ECO:0000256" key="1">
    <source>
        <dbReference type="SAM" id="MobiDB-lite"/>
    </source>
</evidence>
<feature type="region of interest" description="Disordered" evidence="1">
    <location>
        <begin position="136"/>
        <end position="155"/>
    </location>
</feature>
<organism evidence="2 3">
    <name type="scientific">Streptomyces beihaiensis</name>
    <dbReference type="NCBI Taxonomy" id="2984495"/>
    <lineage>
        <taxon>Bacteria</taxon>
        <taxon>Bacillati</taxon>
        <taxon>Actinomycetota</taxon>
        <taxon>Actinomycetes</taxon>
        <taxon>Kitasatosporales</taxon>
        <taxon>Streptomycetaceae</taxon>
        <taxon>Streptomyces</taxon>
    </lineage>
</organism>
<dbReference type="RefSeq" id="WP_266602907.1">
    <property type="nucleotide sequence ID" value="NZ_JAPHNL010000276.1"/>
</dbReference>
<reference evidence="2" key="1">
    <citation type="submission" date="2022-10" db="EMBL/GenBank/DDBJ databases">
        <title>Streptomyces beihaiensis sp. nov., a chitin degrading actinobacterium, isolated from shrimp pond soil.</title>
        <authorList>
            <person name="Xie J."/>
            <person name="Shen N."/>
        </authorList>
    </citation>
    <scope>NUCLEOTIDE SEQUENCE</scope>
    <source>
        <strain evidence="2">GXMU-J5</strain>
    </source>
</reference>
<sequence>MSRRVNSYVRTARRRAGDGIRALRTWLMVRVFLPRRTSKAALLRYAAFLDGQTLNLHAELPGSPEAVDWAQLMLRRRGSRHAVPVTVYESQGRLLMDAAVLFGDEAGGLPVGHGRWKMRLKVRTRRRTRTLPLVLRSVPTPTNGPTRAREVSPRTGDRYRLGRTVRGDARVVCSAANPAAELAGVHVAHARIEVDLYLFGVYAEEPVAEFVARGRSVDRPLAEVVPGLWRADVPLGEMVPDGAGRQHWDVLVHVEGVRRPLRLARRLHDVYNLDRVFGMREITVAPRPRNLMVVEPRYTPAGNFRLTCRRGPEGA</sequence>
<evidence type="ECO:0000313" key="3">
    <source>
        <dbReference type="Proteomes" id="UP001163064"/>
    </source>
</evidence>
<evidence type="ECO:0000313" key="2">
    <source>
        <dbReference type="EMBL" id="MCX3062575.1"/>
    </source>
</evidence>
<protein>
    <submittedName>
        <fullName evidence="2">Uncharacterized protein</fullName>
    </submittedName>
</protein>
<comment type="caution">
    <text evidence="2">The sequence shown here is derived from an EMBL/GenBank/DDBJ whole genome shotgun (WGS) entry which is preliminary data.</text>
</comment>
<keyword evidence="3" id="KW-1185">Reference proteome</keyword>
<dbReference type="Proteomes" id="UP001163064">
    <property type="component" value="Unassembled WGS sequence"/>
</dbReference>
<name>A0ABT3U2T7_9ACTN</name>
<gene>
    <name evidence="2" type="ORF">OFY01_23025</name>
</gene>
<proteinExistence type="predicted"/>